<organism evidence="2 3">
    <name type="scientific">Paucilactobacillus oligofermentans DSM 15707 = LMG 22743</name>
    <dbReference type="NCBI Taxonomy" id="1423778"/>
    <lineage>
        <taxon>Bacteria</taxon>
        <taxon>Bacillati</taxon>
        <taxon>Bacillota</taxon>
        <taxon>Bacilli</taxon>
        <taxon>Lactobacillales</taxon>
        <taxon>Lactobacillaceae</taxon>
        <taxon>Paucilactobacillus</taxon>
    </lineage>
</organism>
<proteinExistence type="predicted"/>
<reference evidence="2 3" key="1">
    <citation type="journal article" date="2015" name="Genome Announc.">
        <title>Expanding the biotechnology potential of lactobacilli through comparative genomics of 213 strains and associated genera.</title>
        <authorList>
            <person name="Sun Z."/>
            <person name="Harris H.M."/>
            <person name="McCann A."/>
            <person name="Guo C."/>
            <person name="Argimon S."/>
            <person name="Zhang W."/>
            <person name="Yang X."/>
            <person name="Jeffery I.B."/>
            <person name="Cooney J.C."/>
            <person name="Kagawa T.F."/>
            <person name="Liu W."/>
            <person name="Song Y."/>
            <person name="Salvetti E."/>
            <person name="Wrobel A."/>
            <person name="Rasinkangas P."/>
            <person name="Parkhill J."/>
            <person name="Rea M.C."/>
            <person name="O'Sullivan O."/>
            <person name="Ritari J."/>
            <person name="Douillard F.P."/>
            <person name="Paul Ross R."/>
            <person name="Yang R."/>
            <person name="Briner A.E."/>
            <person name="Felis G.E."/>
            <person name="de Vos W.M."/>
            <person name="Barrangou R."/>
            <person name="Klaenhammer T.R."/>
            <person name="Caufield P.W."/>
            <person name="Cui Y."/>
            <person name="Zhang H."/>
            <person name="O'Toole P.W."/>
        </authorList>
    </citation>
    <scope>NUCLEOTIDE SEQUENCE [LARGE SCALE GENOMIC DNA]</scope>
    <source>
        <strain evidence="2 3">DSM 15707</strain>
    </source>
</reference>
<keyword evidence="3" id="KW-1185">Reference proteome</keyword>
<feature type="compositionally biased region" description="Acidic residues" evidence="1">
    <location>
        <begin position="48"/>
        <end position="58"/>
    </location>
</feature>
<sequence>MTVVLLFLGLGYIFFYGGNSQEPSSEESASVVNSDSSSSNKISSSESIETDNDADPDEYQVTNKIGNYTVSTEEINANQTYSVNIHAGSNSAEPKYRGIKFELDDVTGDGIFTDLGNSSIPSNESQTAHYQQIKTKKIEVINADNETRTVKVNTAVINNSGKVISFVFKRSNGNVSVTWKNDRGLIEAIPTDEISFN</sequence>
<evidence type="ECO:0000313" key="3">
    <source>
        <dbReference type="Proteomes" id="UP000051697"/>
    </source>
</evidence>
<feature type="compositionally biased region" description="Low complexity" evidence="1">
    <location>
        <begin position="24"/>
        <end position="47"/>
    </location>
</feature>
<protein>
    <submittedName>
        <fullName evidence="2">Uncharacterized protein</fullName>
    </submittedName>
</protein>
<evidence type="ECO:0000313" key="2">
    <source>
        <dbReference type="EMBL" id="KRL57893.1"/>
    </source>
</evidence>
<dbReference type="Proteomes" id="UP000051697">
    <property type="component" value="Unassembled WGS sequence"/>
</dbReference>
<feature type="region of interest" description="Disordered" evidence="1">
    <location>
        <begin position="24"/>
        <end position="59"/>
    </location>
</feature>
<dbReference type="PATRIC" id="fig|1423778.4.peg.385"/>
<dbReference type="EMBL" id="AZFE01000003">
    <property type="protein sequence ID" value="KRL57893.1"/>
    <property type="molecule type" value="Genomic_DNA"/>
</dbReference>
<gene>
    <name evidence="2" type="ORF">FC70_GL000366</name>
</gene>
<accession>A0A0R1RV38</accession>
<comment type="caution">
    <text evidence="2">The sequence shown here is derived from an EMBL/GenBank/DDBJ whole genome shotgun (WGS) entry which is preliminary data.</text>
</comment>
<name>A0A0R1RV38_9LACO</name>
<evidence type="ECO:0000256" key="1">
    <source>
        <dbReference type="SAM" id="MobiDB-lite"/>
    </source>
</evidence>
<dbReference type="AlphaFoldDB" id="A0A0R1RV38"/>